<evidence type="ECO:0000259" key="1">
    <source>
        <dbReference type="PROSITE" id="PS50112"/>
    </source>
</evidence>
<protein>
    <submittedName>
        <fullName evidence="3">Sensor domain-containing diguanylate cyclase</fullName>
    </submittedName>
</protein>
<dbReference type="PROSITE" id="PS50112">
    <property type="entry name" value="PAS"/>
    <property type="match status" value="1"/>
</dbReference>
<dbReference type="SMART" id="SM00267">
    <property type="entry name" value="GGDEF"/>
    <property type="match status" value="1"/>
</dbReference>
<dbReference type="PANTHER" id="PTHR44757:SF2">
    <property type="entry name" value="BIOFILM ARCHITECTURE MAINTENANCE PROTEIN MBAA"/>
    <property type="match status" value="1"/>
</dbReference>
<dbReference type="InterPro" id="IPR000160">
    <property type="entry name" value="GGDEF_dom"/>
</dbReference>
<evidence type="ECO:0000313" key="3">
    <source>
        <dbReference type="EMBL" id="HIV85421.1"/>
    </source>
</evidence>
<dbReference type="Pfam" id="PF00990">
    <property type="entry name" value="GGDEF"/>
    <property type="match status" value="1"/>
</dbReference>
<dbReference type="EMBL" id="DXIJ01000025">
    <property type="protein sequence ID" value="HIV85421.1"/>
    <property type="molecule type" value="Genomic_DNA"/>
</dbReference>
<evidence type="ECO:0000259" key="2">
    <source>
        <dbReference type="PROSITE" id="PS50887"/>
    </source>
</evidence>
<dbReference type="InterPro" id="IPR029787">
    <property type="entry name" value="Nucleotide_cyclase"/>
</dbReference>
<proteinExistence type="predicted"/>
<dbReference type="SUPFAM" id="SSF55073">
    <property type="entry name" value="Nucleotide cyclase"/>
    <property type="match status" value="1"/>
</dbReference>
<name>A0A9D1PQS5_9FIRM</name>
<dbReference type="Gene3D" id="3.30.70.270">
    <property type="match status" value="1"/>
</dbReference>
<dbReference type="Proteomes" id="UP000824162">
    <property type="component" value="Unassembled WGS sequence"/>
</dbReference>
<dbReference type="InterPro" id="IPR035965">
    <property type="entry name" value="PAS-like_dom_sf"/>
</dbReference>
<dbReference type="InterPro" id="IPR043128">
    <property type="entry name" value="Rev_trsase/Diguanyl_cyclase"/>
</dbReference>
<dbReference type="PANTHER" id="PTHR44757">
    <property type="entry name" value="DIGUANYLATE CYCLASE DGCP"/>
    <property type="match status" value="1"/>
</dbReference>
<reference evidence="3" key="1">
    <citation type="journal article" date="2021" name="PeerJ">
        <title>Extensive microbial diversity within the chicken gut microbiome revealed by metagenomics and culture.</title>
        <authorList>
            <person name="Gilroy R."/>
            <person name="Ravi A."/>
            <person name="Getino M."/>
            <person name="Pursley I."/>
            <person name="Horton D.L."/>
            <person name="Alikhan N.F."/>
            <person name="Baker D."/>
            <person name="Gharbi K."/>
            <person name="Hall N."/>
            <person name="Watson M."/>
            <person name="Adriaenssens E.M."/>
            <person name="Foster-Nyarko E."/>
            <person name="Jarju S."/>
            <person name="Secka A."/>
            <person name="Antonio M."/>
            <person name="Oren A."/>
            <person name="Chaudhuri R.R."/>
            <person name="La Ragione R."/>
            <person name="Hildebrand F."/>
            <person name="Pallen M.J."/>
        </authorList>
    </citation>
    <scope>NUCLEOTIDE SEQUENCE</scope>
    <source>
        <strain evidence="3">5790</strain>
    </source>
</reference>
<dbReference type="Gene3D" id="3.30.450.20">
    <property type="entry name" value="PAS domain"/>
    <property type="match status" value="1"/>
</dbReference>
<reference evidence="3" key="2">
    <citation type="submission" date="2021-04" db="EMBL/GenBank/DDBJ databases">
        <authorList>
            <person name="Gilroy R."/>
        </authorList>
    </citation>
    <scope>NUCLEOTIDE SEQUENCE</scope>
    <source>
        <strain evidence="3">5790</strain>
    </source>
</reference>
<accession>A0A9D1PQS5</accession>
<organism evidence="3 4">
    <name type="scientific">Candidatus Monoglobus merdigallinarum</name>
    <dbReference type="NCBI Taxonomy" id="2838698"/>
    <lineage>
        <taxon>Bacteria</taxon>
        <taxon>Bacillati</taxon>
        <taxon>Bacillota</taxon>
        <taxon>Clostridia</taxon>
        <taxon>Monoglobales</taxon>
        <taxon>Monoglobaceae</taxon>
        <taxon>Monoglobus</taxon>
    </lineage>
</organism>
<feature type="domain" description="GGDEF" evidence="2">
    <location>
        <begin position="190"/>
        <end position="315"/>
    </location>
</feature>
<dbReference type="InterPro" id="IPR000014">
    <property type="entry name" value="PAS"/>
</dbReference>
<sequence>MNLDKLSGLKLYEPVDTFSNDYYRNRFYTVLQAANLCVFVVDMKNRLYVSIDNAESIFGVSDEEVLKDVRKFDAFPPNDYAAAISEYFSHPDDKSVIASAFYKVMEGERVTYTARMRARGSDFKWCRIDACPVLDRGNVYMLGVVSDIDDLKRRADKWKEMAFRDPFTGLFNKSAVESMIRSILNENRKSRHALLLVDIDHFKDINDTLGHAEGDRVLVNFAKKLQGLFRSSDIIGRFGGDEFIAFIRDVSNINFLEKRILKILEKDCECCNISVSVGVAVFPYDAQDYESLFNAADVALYKAKLIRNACAFSSDKIKVITVD</sequence>
<dbReference type="PROSITE" id="PS50887">
    <property type="entry name" value="GGDEF"/>
    <property type="match status" value="1"/>
</dbReference>
<dbReference type="NCBIfam" id="TIGR00254">
    <property type="entry name" value="GGDEF"/>
    <property type="match status" value="1"/>
</dbReference>
<evidence type="ECO:0000313" key="4">
    <source>
        <dbReference type="Proteomes" id="UP000824162"/>
    </source>
</evidence>
<dbReference type="InterPro" id="IPR052155">
    <property type="entry name" value="Biofilm_reg_signaling"/>
</dbReference>
<dbReference type="CDD" id="cd01949">
    <property type="entry name" value="GGDEF"/>
    <property type="match status" value="1"/>
</dbReference>
<dbReference type="AlphaFoldDB" id="A0A9D1PQS5"/>
<dbReference type="SUPFAM" id="SSF55785">
    <property type="entry name" value="PYP-like sensor domain (PAS domain)"/>
    <property type="match status" value="1"/>
</dbReference>
<comment type="caution">
    <text evidence="3">The sequence shown here is derived from an EMBL/GenBank/DDBJ whole genome shotgun (WGS) entry which is preliminary data.</text>
</comment>
<feature type="domain" description="PAS" evidence="1">
    <location>
        <begin position="23"/>
        <end position="108"/>
    </location>
</feature>
<gene>
    <name evidence="3" type="ORF">H9900_01270</name>
</gene>